<dbReference type="EMBL" id="DF238840">
    <property type="protein sequence ID" value="GAF24725.1"/>
    <property type="molecule type" value="Genomic_DNA"/>
</dbReference>
<proteinExistence type="predicted"/>
<dbReference type="GO" id="GO:0051539">
    <property type="term" value="F:4 iron, 4 sulfur cluster binding"/>
    <property type="evidence" value="ECO:0007669"/>
    <property type="project" value="UniProtKB-KW"/>
</dbReference>
<evidence type="ECO:0000256" key="5">
    <source>
        <dbReference type="ARBA" id="ARBA00023002"/>
    </source>
</evidence>
<keyword evidence="9" id="KW-0670">Pyruvate</keyword>
<evidence type="ECO:0000256" key="7">
    <source>
        <dbReference type="ARBA" id="ARBA00023014"/>
    </source>
</evidence>
<keyword evidence="3" id="KW-0479">Metal-binding</keyword>
<reference evidence="9" key="1">
    <citation type="journal article" date="2014" name="Gene">
        <title>Genome-guided analysis of transformation efficiency and carbon dioxide assimilation by Moorella thermoacetica Y72.</title>
        <authorList>
            <person name="Tsukahara K."/>
            <person name="Kita A."/>
            <person name="Nakashimada Y."/>
            <person name="Hoshino T."/>
            <person name="Murakami K."/>
        </authorList>
    </citation>
    <scope>NUCLEOTIDE SEQUENCE [LARGE SCALE GENOMIC DNA]</scope>
    <source>
        <strain evidence="9">Y72</strain>
    </source>
</reference>
<dbReference type="AlphaFoldDB" id="A0A0S6U7P0"/>
<dbReference type="SUPFAM" id="SSF54862">
    <property type="entry name" value="4Fe-4S ferredoxins"/>
    <property type="match status" value="1"/>
</dbReference>
<comment type="cofactor">
    <cofactor evidence="1">
        <name>[4Fe-4S] cluster</name>
        <dbReference type="ChEBI" id="CHEBI:49883"/>
    </cofactor>
</comment>
<dbReference type="PROSITE" id="PS00198">
    <property type="entry name" value="4FE4S_FER_1"/>
    <property type="match status" value="2"/>
</dbReference>
<dbReference type="Gene3D" id="3.30.70.20">
    <property type="match status" value="1"/>
</dbReference>
<dbReference type="InterPro" id="IPR017896">
    <property type="entry name" value="4Fe4S_Fe-S-bd"/>
</dbReference>
<dbReference type="InterPro" id="IPR002869">
    <property type="entry name" value="Pyrv_flavodox_OxRed_cen"/>
</dbReference>
<feature type="domain" description="4Fe-4S ferredoxin-type" evidence="8">
    <location>
        <begin position="252"/>
        <end position="280"/>
    </location>
</feature>
<keyword evidence="2" id="KW-0004">4Fe-4S</keyword>
<dbReference type="Pfam" id="PF01558">
    <property type="entry name" value="POR"/>
    <property type="match status" value="1"/>
</dbReference>
<dbReference type="PROSITE" id="PS51379">
    <property type="entry name" value="4FE4S_FER_2"/>
    <property type="match status" value="2"/>
</dbReference>
<dbReference type="Gene3D" id="3.40.920.10">
    <property type="entry name" value="Pyruvate-ferredoxin oxidoreductase, PFOR, domain III"/>
    <property type="match status" value="1"/>
</dbReference>
<dbReference type="RefSeq" id="WP_025772940.1">
    <property type="nucleotide sequence ID" value="NZ_DF238840.1"/>
</dbReference>
<keyword evidence="5" id="KW-0560">Oxidoreductase</keyword>
<evidence type="ECO:0000313" key="9">
    <source>
        <dbReference type="EMBL" id="GAF24725.1"/>
    </source>
</evidence>
<evidence type="ECO:0000256" key="4">
    <source>
        <dbReference type="ARBA" id="ARBA00022737"/>
    </source>
</evidence>
<dbReference type="GO" id="GO:0046872">
    <property type="term" value="F:metal ion binding"/>
    <property type="evidence" value="ECO:0007669"/>
    <property type="project" value="UniProtKB-KW"/>
</dbReference>
<dbReference type="Proteomes" id="UP000063718">
    <property type="component" value="Unassembled WGS sequence"/>
</dbReference>
<evidence type="ECO:0000256" key="1">
    <source>
        <dbReference type="ARBA" id="ARBA00001966"/>
    </source>
</evidence>
<feature type="domain" description="4Fe-4S ferredoxin-type" evidence="8">
    <location>
        <begin position="281"/>
        <end position="310"/>
    </location>
</feature>
<dbReference type="NCBIfam" id="NF045790">
    <property type="entry name" value="OxalOxreddelta"/>
    <property type="match status" value="1"/>
</dbReference>
<protein>
    <submittedName>
        <fullName evidence="9">Pyruvate:ferredoxin oxidoreductase and related 2-oxoacid:ferredoxin oxidoreductases, delta subunit</fullName>
    </submittedName>
</protein>
<keyword evidence="4" id="KW-0677">Repeat</keyword>
<dbReference type="InterPro" id="IPR019752">
    <property type="entry name" value="Pyrv/ketoisovalerate_OxRed_cat"/>
</dbReference>
<dbReference type="InterPro" id="IPR011898">
    <property type="entry name" value="PorD_KorD"/>
</dbReference>
<sequence>MSTKDLFAEPNLKQITVWARGVVMNKDARDIVVALTEAAAKEGKYVQAWENYVDLPDRIYVPVRAYARISSDPIESKYIYENETPDIVVLVEESLIKGVPVLKGIRPGSTLVVNTKRSIDTILEFLGDTGNLAQIVTVDANSMAEAVMTLSGAEGATDATGIGAGIAAPIAGAVVKATGIVDVENLAAVVKNPAAMRRGYAEAQVRQLPPHEAVEEAAVSATELLRQMPFAGTVPSPVTENEGMVTGNWRIQRPIIDREACTECYTCWIYCPDSCITRTEEGPVFNMKYCKGCGLCTAVCPSGALTNVPELDFKD</sequence>
<dbReference type="PANTHER" id="PTHR43724:SF1">
    <property type="entry name" value="PYRUVATE SYNTHASE SUBUNIT PORD"/>
    <property type="match status" value="1"/>
</dbReference>
<dbReference type="SUPFAM" id="SSF53323">
    <property type="entry name" value="Pyruvate-ferredoxin oxidoreductase, PFOR, domain III"/>
    <property type="match status" value="1"/>
</dbReference>
<dbReference type="GO" id="GO:0016625">
    <property type="term" value="F:oxidoreductase activity, acting on the aldehyde or oxo group of donors, iron-sulfur protein as acceptor"/>
    <property type="evidence" value="ECO:0007669"/>
    <property type="project" value="InterPro"/>
</dbReference>
<evidence type="ECO:0000256" key="3">
    <source>
        <dbReference type="ARBA" id="ARBA00022723"/>
    </source>
</evidence>
<dbReference type="Pfam" id="PF00037">
    <property type="entry name" value="Fer4"/>
    <property type="match status" value="1"/>
</dbReference>
<dbReference type="InterPro" id="IPR054933">
    <property type="entry name" value="OxalOxred_delta"/>
</dbReference>
<organism evidence="9">
    <name type="scientific">Moorella thermoacetica Y72</name>
    <dbReference type="NCBI Taxonomy" id="1325331"/>
    <lineage>
        <taxon>Bacteria</taxon>
        <taxon>Bacillati</taxon>
        <taxon>Bacillota</taxon>
        <taxon>Clostridia</taxon>
        <taxon>Neomoorellales</taxon>
        <taxon>Neomoorellaceae</taxon>
        <taxon>Neomoorella</taxon>
    </lineage>
</organism>
<evidence type="ECO:0000256" key="6">
    <source>
        <dbReference type="ARBA" id="ARBA00023004"/>
    </source>
</evidence>
<dbReference type="PANTHER" id="PTHR43724">
    <property type="entry name" value="PYRUVATE SYNTHASE SUBUNIT PORD"/>
    <property type="match status" value="1"/>
</dbReference>
<evidence type="ECO:0000259" key="8">
    <source>
        <dbReference type="PROSITE" id="PS51379"/>
    </source>
</evidence>
<name>A0A0S6U7P0_NEOTH</name>
<accession>A0A0S6U7P0</accession>
<keyword evidence="7" id="KW-0411">Iron-sulfur</keyword>
<keyword evidence="6" id="KW-0408">Iron</keyword>
<dbReference type="NCBIfam" id="TIGR02179">
    <property type="entry name" value="PorD_KorD"/>
    <property type="match status" value="1"/>
</dbReference>
<dbReference type="InterPro" id="IPR017900">
    <property type="entry name" value="4Fe4S_Fe_S_CS"/>
</dbReference>
<gene>
    <name evidence="9" type="ORF">MTY_0053</name>
</gene>
<evidence type="ECO:0000256" key="2">
    <source>
        <dbReference type="ARBA" id="ARBA00022485"/>
    </source>
</evidence>